<dbReference type="Gene3D" id="3.60.10.10">
    <property type="entry name" value="Endonuclease/exonuclease/phosphatase"/>
    <property type="match status" value="1"/>
</dbReference>
<dbReference type="PROSITE" id="PS51208">
    <property type="entry name" value="AUTOTRANSPORTER"/>
    <property type="match status" value="1"/>
</dbReference>
<gene>
    <name evidence="4" type="ORF">QFZ34_001399</name>
</gene>
<evidence type="ECO:0000256" key="1">
    <source>
        <dbReference type="ARBA" id="ARBA00022729"/>
    </source>
</evidence>
<dbReference type="EMBL" id="JAUSZT010000002">
    <property type="protein sequence ID" value="MDQ0996222.1"/>
    <property type="molecule type" value="Genomic_DNA"/>
</dbReference>
<dbReference type="InterPro" id="IPR006315">
    <property type="entry name" value="OM_autotransptr_brl_dom"/>
</dbReference>
<dbReference type="InterPro" id="IPR036691">
    <property type="entry name" value="Endo/exonu/phosph_ase_sf"/>
</dbReference>
<keyword evidence="1 2" id="KW-0732">Signal</keyword>
<dbReference type="PANTHER" id="PTHR35037:SF3">
    <property type="entry name" value="C-TERMINAL REGION OF AIDA-LIKE PROTEIN"/>
    <property type="match status" value="1"/>
</dbReference>
<dbReference type="Pfam" id="PF12951">
    <property type="entry name" value="PATR"/>
    <property type="match status" value="2"/>
</dbReference>
<keyword evidence="5" id="KW-1185">Reference proteome</keyword>
<accession>A0ABU0S640</accession>
<dbReference type="InterPro" id="IPR011050">
    <property type="entry name" value="Pectin_lyase_fold/virulence"/>
</dbReference>
<dbReference type="Proteomes" id="UP001237780">
    <property type="component" value="Unassembled WGS sequence"/>
</dbReference>
<dbReference type="InterPro" id="IPR005546">
    <property type="entry name" value="Autotransporte_beta"/>
</dbReference>
<comment type="caution">
    <text evidence="4">The sequence shown here is derived from an EMBL/GenBank/DDBJ whole genome shotgun (WGS) entry which is preliminary data.</text>
</comment>
<feature type="signal peptide" evidence="2">
    <location>
        <begin position="1"/>
        <end position="36"/>
    </location>
</feature>
<evidence type="ECO:0000259" key="3">
    <source>
        <dbReference type="PROSITE" id="PS51208"/>
    </source>
</evidence>
<protein>
    <submittedName>
        <fullName evidence="4">Outer membrane autotransporter protein</fullName>
    </submittedName>
</protein>
<feature type="domain" description="Autotransporter" evidence="3">
    <location>
        <begin position="1060"/>
        <end position="1333"/>
    </location>
</feature>
<dbReference type="Pfam" id="PF03797">
    <property type="entry name" value="Autotransporter"/>
    <property type="match status" value="1"/>
</dbReference>
<evidence type="ECO:0000256" key="2">
    <source>
        <dbReference type="SAM" id="SignalP"/>
    </source>
</evidence>
<dbReference type="Gene3D" id="2.40.128.130">
    <property type="entry name" value="Autotransporter beta-domain"/>
    <property type="match status" value="1"/>
</dbReference>
<organism evidence="4 5">
    <name type="scientific">Phyllobacterium ifriqiyense</name>
    <dbReference type="NCBI Taxonomy" id="314238"/>
    <lineage>
        <taxon>Bacteria</taxon>
        <taxon>Pseudomonadati</taxon>
        <taxon>Pseudomonadota</taxon>
        <taxon>Alphaproteobacteria</taxon>
        <taxon>Hyphomicrobiales</taxon>
        <taxon>Phyllobacteriaceae</taxon>
        <taxon>Phyllobacterium</taxon>
    </lineage>
</organism>
<dbReference type="SUPFAM" id="SSF56219">
    <property type="entry name" value="DNase I-like"/>
    <property type="match status" value="1"/>
</dbReference>
<dbReference type="NCBIfam" id="TIGR01414">
    <property type="entry name" value="autotrans_barl"/>
    <property type="match status" value="1"/>
</dbReference>
<proteinExistence type="predicted"/>
<dbReference type="InterPro" id="IPR013425">
    <property type="entry name" value="Autotrns_rpt"/>
</dbReference>
<reference evidence="4 5" key="1">
    <citation type="submission" date="2023-07" db="EMBL/GenBank/DDBJ databases">
        <title>Comparative genomics of wheat-associated soil bacteria to identify genetic determinants of phenazine resistance.</title>
        <authorList>
            <person name="Mouncey N."/>
        </authorList>
    </citation>
    <scope>NUCLEOTIDE SEQUENCE [LARGE SCALE GENOMIC DNA]</scope>
    <source>
        <strain evidence="4 5">W4I11</strain>
    </source>
</reference>
<evidence type="ECO:0000313" key="5">
    <source>
        <dbReference type="Proteomes" id="UP001237780"/>
    </source>
</evidence>
<dbReference type="SUPFAM" id="SSF103515">
    <property type="entry name" value="Autotransporter"/>
    <property type="match status" value="1"/>
</dbReference>
<dbReference type="SMART" id="SM00869">
    <property type="entry name" value="Autotransporter"/>
    <property type="match status" value="1"/>
</dbReference>
<dbReference type="InterPro" id="IPR051551">
    <property type="entry name" value="Autotransporter_adhesion"/>
</dbReference>
<name>A0ABU0S640_9HYPH</name>
<dbReference type="InterPro" id="IPR036709">
    <property type="entry name" value="Autotransporte_beta_dom_sf"/>
</dbReference>
<sequence>MSKQPKNTRMMSAARISVLASAVMVLEAGTALPALAADAGDNTLRIISLNTWGARNLNPTAWGLFANGKYDVITIQEYNGAYGSDLVAKLPSYLLHSNGDTGLASTLPMTTGLAGVQKTPFMKIDAEGGRPVTIVATEHLNYWDDPFDHRVREAKELNDWARSEVNPILMTGDFNAGDISERGLLEVPQQELMLDQARSTGNADYKAWALQYVARNHPIGSAEYQAAEAYINKTSQTRPNGLFTDEMYPVAGNTPNTMNILKKDYQILQNPEDREKFAPHELADGSTTWPSIGEDDEAFKWPSWGRTQIDHFVASRPYAKWWKLEDKANDQYVGGVLGESVSVAPDGIPLSDHEAVAHELRWNGPRVQEIPNADGKVQLIFDSGASGFDGAGEFRLSRNNNRTDVYLGQLADANGTPIYRLPETVPQEAITQDQLAYLVSNAIYDRDGTAPGFLEQLKPFIPEDKMEIFNQRRTELLDSTGDGYYRTVIKSYFEAHRDQYPGKAAYTDLSWEDWGYILMDHVKTDVTFQTVTSDFTKVQKNWEELRTALNLDDPSARAELKRLTGIDFENDHYAPLKLQLACGDVKQLSLQGARDMCVDDHSRFKDIVIADGKTVAIDESEALGLADGTITLANGGIRTAGPDDKWASWTAPVTRIDKAVRLEGIGWIDVSDPAVPVAMVQAISGPGILEKRGVGALDLMTANTYTGGTVVAAGTLRAGMAKAFVNNTPYAVNGGVLDLNNFHLVASSLSGKGGTVKLGNATLDLHQALDTRFDGTIEGTGGLTKSGEGWVILNGANSYTGATAVNGGGLLVGDKDHSGARLAGQVNVATGGTLGGAGTIGGVTVASGGTLAPGNSIGTLSISGDLVLKDGSTYLVDIAPGGSSDKVAAGGKVTIEGGDIYIAKLAGTYMPGQRYAILSAGDSITGTFADLSQNMPFVDMDIAYDPRNVYLDIARNDVAFSTIGLTRNEKASAAAIEALGAGNKVFDAVVMQDSETNARVAFSQLSGEMHASAKTALINDSNLIRDGINDRIRAAFHDVAAAHVPVMGFGPDAKPLGVPVDAPTMAAWANAFGTWSETNGDGNASDLDQVTGGFITGFDAAVATNWRLGALAGYSRSTFYAKGSGESDNYHVGLYGGGRFNALSFRTGLAYSWHSIETSRSVAFPGFEDRLKADYDAGTFQTFGELGYRIDTQRVSFEPFANLAHVRVKTEDFSESGGSAALAAESETTSTTFTTLGLRAAAPFTLGTVEAEARATVGWQHAYGDTTPLSTLAFNGGSAFTIAGAPIAKDTGLIEAGVDVKLGNRTTFGVSYSGQFGSDVRQNGVDARFSVKF</sequence>
<dbReference type="SUPFAM" id="SSF51126">
    <property type="entry name" value="Pectin lyase-like"/>
    <property type="match status" value="2"/>
</dbReference>
<feature type="chain" id="PRO_5046470860" evidence="2">
    <location>
        <begin position="37"/>
        <end position="1333"/>
    </location>
</feature>
<dbReference type="NCBIfam" id="TIGR02601">
    <property type="entry name" value="autotrns_rpt"/>
    <property type="match status" value="2"/>
</dbReference>
<dbReference type="PANTHER" id="PTHR35037">
    <property type="entry name" value="C-TERMINAL REGION OF AIDA-LIKE PROTEIN"/>
    <property type="match status" value="1"/>
</dbReference>
<evidence type="ECO:0000313" key="4">
    <source>
        <dbReference type="EMBL" id="MDQ0996222.1"/>
    </source>
</evidence>